<dbReference type="InterPro" id="IPR011040">
    <property type="entry name" value="Sialidase"/>
</dbReference>
<dbReference type="Proteomes" id="UP000515344">
    <property type="component" value="Chromosome"/>
</dbReference>
<dbReference type="KEGG" id="lacs:H4075_08995"/>
<dbReference type="InterPro" id="IPR036278">
    <property type="entry name" value="Sialidase_sf"/>
</dbReference>
<accession>A0A7G5XLD8</accession>
<dbReference type="PROSITE" id="PS51257">
    <property type="entry name" value="PROKAR_LIPOPROTEIN"/>
    <property type="match status" value="1"/>
</dbReference>
<dbReference type="Pfam" id="PF13088">
    <property type="entry name" value="BNR_2"/>
    <property type="match status" value="1"/>
</dbReference>
<dbReference type="AlphaFoldDB" id="A0A7G5XLD8"/>
<protein>
    <submittedName>
        <fullName evidence="2">Exo-alpha-sialidase</fullName>
    </submittedName>
</protein>
<gene>
    <name evidence="2" type="ORF">H4075_08995</name>
</gene>
<sequence>MTKLINVLSLIIVFASCADKTTETKTTGEVVSLSSPAADSSAEPYLFTDAKGIVHLSWVQKKGKGSSLHFSTLANDQWTAPVTISTGKNWFVNWADYPVITSDANGNMLAHFLEKSDTAKFTYDIKLVASADAGKTWGTPTTLHDDGKKAEHGFVSITPYNDQFIAAWLDGRKTAMEGDHSKHEGHHGEMTLRGAFLDKKGTKTKEWELDGRICDCCQTTIAITDNGPIIVYRDRSDEEIRDMSIVRFVNGEWTQPKTIFPDEWKIAGCPVNGPRADAIGNNLAIAWFSMKENKAQVKIIFSEDGGVTFKPPIQVDEGKAIGRVDVVMIDKETAMLSWMEGSTIKAIKVNADGSKGQPIVVAESSDSRSSGFPQMTKAGDKLFFAWADNKAKTIKLASLTL</sequence>
<dbReference type="SUPFAM" id="SSF50939">
    <property type="entry name" value="Sialidases"/>
    <property type="match status" value="1"/>
</dbReference>
<evidence type="ECO:0000259" key="1">
    <source>
        <dbReference type="Pfam" id="PF13088"/>
    </source>
</evidence>
<proteinExistence type="predicted"/>
<evidence type="ECO:0000313" key="2">
    <source>
        <dbReference type="EMBL" id="QNA46291.1"/>
    </source>
</evidence>
<organism evidence="2 3">
    <name type="scientific">Lacibacter sediminis</name>
    <dbReference type="NCBI Taxonomy" id="2760713"/>
    <lineage>
        <taxon>Bacteria</taxon>
        <taxon>Pseudomonadati</taxon>
        <taxon>Bacteroidota</taxon>
        <taxon>Chitinophagia</taxon>
        <taxon>Chitinophagales</taxon>
        <taxon>Chitinophagaceae</taxon>
        <taxon>Lacibacter</taxon>
    </lineage>
</organism>
<dbReference type="RefSeq" id="WP_182806071.1">
    <property type="nucleotide sequence ID" value="NZ_CP060007.1"/>
</dbReference>
<dbReference type="Gene3D" id="2.120.10.10">
    <property type="match status" value="1"/>
</dbReference>
<dbReference type="CDD" id="cd15482">
    <property type="entry name" value="Sialidase_non-viral"/>
    <property type="match status" value="1"/>
</dbReference>
<dbReference type="EMBL" id="CP060007">
    <property type="protein sequence ID" value="QNA46291.1"/>
    <property type="molecule type" value="Genomic_DNA"/>
</dbReference>
<evidence type="ECO:0000313" key="3">
    <source>
        <dbReference type="Proteomes" id="UP000515344"/>
    </source>
</evidence>
<reference evidence="3" key="1">
    <citation type="submission" date="2020-08" db="EMBL/GenBank/DDBJ databases">
        <title>Lacibacter sp. S13-6-6 genome sequencing.</title>
        <authorList>
            <person name="Jin L."/>
        </authorList>
    </citation>
    <scope>NUCLEOTIDE SEQUENCE [LARGE SCALE GENOMIC DNA]</scope>
    <source>
        <strain evidence="3">S13-6-6</strain>
    </source>
</reference>
<name>A0A7G5XLD8_9BACT</name>
<keyword evidence="3" id="KW-1185">Reference proteome</keyword>
<feature type="domain" description="Sialidase" evidence="1">
    <location>
        <begin position="71"/>
        <end position="376"/>
    </location>
</feature>